<dbReference type="Proteomes" id="UP000198374">
    <property type="component" value="Unassembled WGS sequence"/>
</dbReference>
<dbReference type="Pfam" id="PF02302">
    <property type="entry name" value="PTS_IIB"/>
    <property type="match status" value="1"/>
</dbReference>
<dbReference type="PROSITE" id="PS51099">
    <property type="entry name" value="PTS_EIIB_TYPE_2"/>
    <property type="match status" value="1"/>
</dbReference>
<evidence type="ECO:0000259" key="2">
    <source>
        <dbReference type="PROSITE" id="PS51099"/>
    </source>
</evidence>
<gene>
    <name evidence="3" type="ORF">IWT30_00736</name>
</gene>
<dbReference type="Gene3D" id="3.40.50.2300">
    <property type="match status" value="1"/>
</dbReference>
<dbReference type="OrthoDB" id="6603449at2"/>
<dbReference type="CDD" id="cd05563">
    <property type="entry name" value="PTS_IIB_ascorbate"/>
    <property type="match status" value="1"/>
</dbReference>
<dbReference type="EMBL" id="BCMF01000003">
    <property type="protein sequence ID" value="GAW98777.1"/>
    <property type="molecule type" value="Genomic_DNA"/>
</dbReference>
<dbReference type="GO" id="GO:0008982">
    <property type="term" value="F:protein-N(PI)-phosphohistidine-sugar phosphotransferase activity"/>
    <property type="evidence" value="ECO:0007669"/>
    <property type="project" value="InterPro"/>
</dbReference>
<accession>A0A1Z5IAX5</accession>
<dbReference type="InterPro" id="IPR013011">
    <property type="entry name" value="PTS_EIIB_2"/>
</dbReference>
<feature type="domain" description="PTS EIIB type-2" evidence="2">
    <location>
        <begin position="1"/>
        <end position="95"/>
    </location>
</feature>
<keyword evidence="4" id="KW-1185">Reference proteome</keyword>
<protein>
    <submittedName>
        <fullName evidence="3">Ascorbate-specific PTS system IIB component</fullName>
    </submittedName>
</protein>
<keyword evidence="1" id="KW-0808">Transferase</keyword>
<sequence length="101" mass="10973" precursor="true">MKILAVCQSGLGTSFMVQMNIQAVLKAENVDTSDIQVDHSDVGSATPDAADYFFVESTLANTVSSLPKDRVVLLKSLIDKQETKAHVNDILDKEGIQYTAE</sequence>
<evidence type="ECO:0000256" key="1">
    <source>
        <dbReference type="ARBA" id="ARBA00022679"/>
    </source>
</evidence>
<proteinExistence type="predicted"/>
<dbReference type="InterPro" id="IPR003501">
    <property type="entry name" value="PTS_EIIB_2/3"/>
</dbReference>
<dbReference type="InterPro" id="IPR036095">
    <property type="entry name" value="PTS_EIIB-like_sf"/>
</dbReference>
<dbReference type="GO" id="GO:0009401">
    <property type="term" value="P:phosphoenolpyruvate-dependent sugar phosphotransferase system"/>
    <property type="evidence" value="ECO:0007669"/>
    <property type="project" value="InterPro"/>
</dbReference>
<dbReference type="AlphaFoldDB" id="A0A1Z5IAX5"/>
<reference evidence="3 4" key="1">
    <citation type="submission" date="2015-11" db="EMBL/GenBank/DDBJ databases">
        <title>Draft genome sequences of new species of the genus Lactobacillus isolated from orchardgrass silage.</title>
        <authorList>
            <person name="Tohno M."/>
            <person name="Tanizawa Y."/>
            <person name="Arita M."/>
        </authorList>
    </citation>
    <scope>NUCLEOTIDE SEQUENCE [LARGE SCALE GENOMIC DNA]</scope>
    <source>
        <strain evidence="3 4">IWT30</strain>
    </source>
</reference>
<dbReference type="RefSeq" id="WP_089108585.1">
    <property type="nucleotide sequence ID" value="NZ_BCMF01000003.1"/>
</dbReference>
<evidence type="ECO:0000313" key="4">
    <source>
        <dbReference type="Proteomes" id="UP000198374"/>
    </source>
</evidence>
<name>A0A1Z5IAX5_9LACO</name>
<comment type="caution">
    <text evidence="3">The sequence shown here is derived from an EMBL/GenBank/DDBJ whole genome shotgun (WGS) entry which is preliminary data.</text>
</comment>
<dbReference type="SUPFAM" id="SSF52794">
    <property type="entry name" value="PTS system IIB component-like"/>
    <property type="match status" value="1"/>
</dbReference>
<organism evidence="3 4">
    <name type="scientific">Secundilactobacillus mixtipabuli</name>
    <dbReference type="NCBI Taxonomy" id="1435342"/>
    <lineage>
        <taxon>Bacteria</taxon>
        <taxon>Bacillati</taxon>
        <taxon>Bacillota</taxon>
        <taxon>Bacilli</taxon>
        <taxon>Lactobacillales</taxon>
        <taxon>Lactobacillaceae</taxon>
        <taxon>Secundilactobacillus</taxon>
    </lineage>
</organism>
<evidence type="ECO:0000313" key="3">
    <source>
        <dbReference type="EMBL" id="GAW98777.1"/>
    </source>
</evidence>